<dbReference type="Gene3D" id="2.40.260.10">
    <property type="entry name" value="Sortase"/>
    <property type="match status" value="1"/>
</dbReference>
<proteinExistence type="predicted"/>
<evidence type="ECO:0000313" key="3">
    <source>
        <dbReference type="EMBL" id="MBF4770103.1"/>
    </source>
</evidence>
<dbReference type="SUPFAM" id="SSF63817">
    <property type="entry name" value="Sortase"/>
    <property type="match status" value="1"/>
</dbReference>
<dbReference type="EMBL" id="JADKPO010000039">
    <property type="protein sequence ID" value="MBF4770103.1"/>
    <property type="molecule type" value="Genomic_DNA"/>
</dbReference>
<evidence type="ECO:0000256" key="1">
    <source>
        <dbReference type="ARBA" id="ARBA00022801"/>
    </source>
</evidence>
<feature type="region of interest" description="Disordered" evidence="2">
    <location>
        <begin position="31"/>
        <end position="83"/>
    </location>
</feature>
<dbReference type="InterPro" id="IPR005754">
    <property type="entry name" value="Sortase"/>
</dbReference>
<comment type="caution">
    <text evidence="3">The sequence shown here is derived from an EMBL/GenBank/DDBJ whole genome shotgun (WGS) entry which is preliminary data.</text>
</comment>
<dbReference type="AlphaFoldDB" id="A0A930VNN7"/>
<sequence>MSGKRVRHRARRRAAPVVAAVVLTGVGSAWALSGIDPGPGPERGALSAEDATPSASGNGSPSPSASPATPGRRASARAERPGQIRLPSGTVVDVEAVSTRADGSLAIPDDIRVAGWWRGGSRIGDPFGATLIAAHIDSTVQGLGPYAELLGVQPRARIVVRTATQRQAFRVTSLQVVPRDRLAGATDLFSVSGPRRLVMVTCAGPFDADHGGYQNLAVVTARPAGPPVRTTSG</sequence>
<keyword evidence="1" id="KW-0378">Hydrolase</keyword>
<dbReference type="CDD" id="cd05829">
    <property type="entry name" value="Sortase_F"/>
    <property type="match status" value="1"/>
</dbReference>
<protein>
    <submittedName>
        <fullName evidence="3">Class F sortase</fullName>
    </submittedName>
</protein>
<dbReference type="Pfam" id="PF04203">
    <property type="entry name" value="Sortase"/>
    <property type="match status" value="1"/>
</dbReference>
<dbReference type="InterPro" id="IPR023365">
    <property type="entry name" value="Sortase_dom-sf"/>
</dbReference>
<dbReference type="RefSeq" id="WP_194698249.1">
    <property type="nucleotide sequence ID" value="NZ_JADKPO010000039.1"/>
</dbReference>
<keyword evidence="4" id="KW-1185">Reference proteome</keyword>
<evidence type="ECO:0000256" key="2">
    <source>
        <dbReference type="SAM" id="MobiDB-lite"/>
    </source>
</evidence>
<dbReference type="GO" id="GO:0016787">
    <property type="term" value="F:hydrolase activity"/>
    <property type="evidence" value="ECO:0007669"/>
    <property type="project" value="UniProtKB-KW"/>
</dbReference>
<gene>
    <name evidence="3" type="ORF">ISU10_20205</name>
</gene>
<feature type="compositionally biased region" description="Low complexity" evidence="2">
    <location>
        <begin position="51"/>
        <end position="73"/>
    </location>
</feature>
<name>A0A930VNN7_9ACTN</name>
<dbReference type="Proteomes" id="UP000660668">
    <property type="component" value="Unassembled WGS sequence"/>
</dbReference>
<reference evidence="3" key="1">
    <citation type="submission" date="2020-11" db="EMBL/GenBank/DDBJ databases">
        <title>Nocardioides cynanchi sp. nov., isolated from soil of rhizosphere of Cynanchum wilfordii.</title>
        <authorList>
            <person name="Lee J.-S."/>
            <person name="Suh M.K."/>
            <person name="Kim J.-S."/>
        </authorList>
    </citation>
    <scope>NUCLEOTIDE SEQUENCE</scope>
    <source>
        <strain evidence="3">KCTC 19276</strain>
    </source>
</reference>
<evidence type="ECO:0000313" key="4">
    <source>
        <dbReference type="Proteomes" id="UP000660668"/>
    </source>
</evidence>
<accession>A0A930VNN7</accession>
<organism evidence="3 4">
    <name type="scientific">Nocardioides agariphilus</name>
    <dbReference type="NCBI Taxonomy" id="433664"/>
    <lineage>
        <taxon>Bacteria</taxon>
        <taxon>Bacillati</taxon>
        <taxon>Actinomycetota</taxon>
        <taxon>Actinomycetes</taxon>
        <taxon>Propionibacteriales</taxon>
        <taxon>Nocardioidaceae</taxon>
        <taxon>Nocardioides</taxon>
    </lineage>
</organism>
<dbReference type="InterPro" id="IPR042001">
    <property type="entry name" value="Sortase_F"/>
</dbReference>